<feature type="transmembrane region" description="Helical" evidence="9">
    <location>
        <begin position="107"/>
        <end position="124"/>
    </location>
</feature>
<dbReference type="EC" id="2.8.2.-" evidence="9"/>
<dbReference type="AlphaFoldDB" id="A0AAE8ZMW7"/>
<evidence type="ECO:0000256" key="7">
    <source>
        <dbReference type="ARBA" id="ARBA00023136"/>
    </source>
</evidence>
<keyword evidence="3 9" id="KW-0808">Transferase</keyword>
<evidence type="ECO:0000256" key="6">
    <source>
        <dbReference type="ARBA" id="ARBA00022989"/>
    </source>
</evidence>
<gene>
    <name evidence="10" type="ORF">L3Y34_011975</name>
</gene>
<keyword evidence="5 9" id="KW-0735">Signal-anchor</keyword>
<dbReference type="InterPro" id="IPR027417">
    <property type="entry name" value="P-loop_NTPase"/>
</dbReference>
<evidence type="ECO:0000313" key="10">
    <source>
        <dbReference type="EMBL" id="ULT82382.1"/>
    </source>
</evidence>
<protein>
    <recommendedName>
        <fullName evidence="9">Heparan-sulfate 6-O-sulfotransferase</fullName>
        <ecNumber evidence="9">2.8.2.-</ecNumber>
    </recommendedName>
</protein>
<dbReference type="PANTHER" id="PTHR12812">
    <property type="entry name" value="HEPARAN SULFATE 6-O-SULFOTRANSFERASE 3"/>
    <property type="match status" value="1"/>
</dbReference>
<evidence type="ECO:0000256" key="9">
    <source>
        <dbReference type="RuleBase" id="RU364122"/>
    </source>
</evidence>
<sequence length="466" mass="53807">MKRRNKCSTSKACQYTTRGEEGSLSLRVSVRVQLQDSATHEETQTIVSKGALAHPLPLPLCDALTVLLIAPLLGLNEESNVFLVSDAMKLMGMCSMRGWKGVQCRKLFVFATILFAASIVYFYISEKREIVEFTEGPVTDFSMKTTTEVVNDNMLEEGYYAYERAAQESGGVRVIRFNKTANDVIVFVHIQKTAGTTFEKFLVRYQQNLPCKCQAHKKRCNCGRNASNETWLFSRYSTGWVCGLHADFTELVVNSCVQRVLDKQAGHKKKRNYFYTTFLRNPTDRFISEFRHVQRGATWISSKHVCNGRPASVNDLPTCFDPRIGWEGVSVEEFISCPYNLAFNRQTRMLSNLSLVGCYEHLRRPSYEQDKIMMESAKENLRNMAFFGIKERMDDSQYFFEATFDMKFSRKMSVWGKSKSNDTVLTASQLAYIRNVNKLDWELYEYALQLFNERLSQLHRKKRRLR</sequence>
<dbReference type="GO" id="GO:0016020">
    <property type="term" value="C:membrane"/>
    <property type="evidence" value="ECO:0007669"/>
    <property type="project" value="UniProtKB-SubCell"/>
</dbReference>
<evidence type="ECO:0000256" key="5">
    <source>
        <dbReference type="ARBA" id="ARBA00022968"/>
    </source>
</evidence>
<evidence type="ECO:0000256" key="2">
    <source>
        <dbReference type="ARBA" id="ARBA00010109"/>
    </source>
</evidence>
<dbReference type="PANTHER" id="PTHR12812:SF0">
    <property type="entry name" value="HEPARAN-SULFATE 6-O-SULFOTRANSFERASE"/>
    <property type="match status" value="1"/>
</dbReference>
<keyword evidence="7 9" id="KW-0472">Membrane</keyword>
<dbReference type="SUPFAM" id="SSF52540">
    <property type="entry name" value="P-loop containing nucleoside triphosphate hydrolases"/>
    <property type="match status" value="1"/>
</dbReference>
<dbReference type="GO" id="GO:0008146">
    <property type="term" value="F:sulfotransferase activity"/>
    <property type="evidence" value="ECO:0007669"/>
    <property type="project" value="InterPro"/>
</dbReference>
<dbReference type="Pfam" id="PF03567">
    <property type="entry name" value="Sulfotransfer_2"/>
    <property type="match status" value="1"/>
</dbReference>
<keyword evidence="6 9" id="KW-1133">Transmembrane helix</keyword>
<evidence type="ECO:0000313" key="11">
    <source>
        <dbReference type="Proteomes" id="UP000827892"/>
    </source>
</evidence>
<dbReference type="Proteomes" id="UP000827892">
    <property type="component" value="Chromosome X"/>
</dbReference>
<dbReference type="InterPro" id="IPR005331">
    <property type="entry name" value="Sulfotransferase"/>
</dbReference>
<keyword evidence="8" id="KW-0325">Glycoprotein</keyword>
<evidence type="ECO:0000256" key="3">
    <source>
        <dbReference type="ARBA" id="ARBA00022679"/>
    </source>
</evidence>
<evidence type="ECO:0000256" key="4">
    <source>
        <dbReference type="ARBA" id="ARBA00022692"/>
    </source>
</evidence>
<dbReference type="EMBL" id="CP090896">
    <property type="protein sequence ID" value="ULT82382.1"/>
    <property type="molecule type" value="Genomic_DNA"/>
</dbReference>
<comment type="function">
    <text evidence="9">6-O-sulfation enzyme which catalyzes the transfer of sulfate from 3'-phosphoadenosine 5'-phosphosulfate (PAPS) to position 6 of the N-sulfoglucosamine residue (GlcNS) of heparan sulfate.</text>
</comment>
<evidence type="ECO:0000256" key="8">
    <source>
        <dbReference type="ARBA" id="ARBA00023180"/>
    </source>
</evidence>
<dbReference type="Gene3D" id="3.40.50.300">
    <property type="entry name" value="P-loop containing nucleotide triphosphate hydrolases"/>
    <property type="match status" value="1"/>
</dbReference>
<accession>A0AAE8ZMW7</accession>
<dbReference type="InterPro" id="IPR010635">
    <property type="entry name" value="Heparan_SO4-6-sulfoTrfase"/>
</dbReference>
<dbReference type="KEGG" id="cbr:CBG_14651"/>
<dbReference type="FunFam" id="3.40.50.300:FF:000347">
    <property type="entry name" value="Heparan-sulfate 6-O-sulfotransferase"/>
    <property type="match status" value="1"/>
</dbReference>
<proteinExistence type="inferred from homology"/>
<comment type="similarity">
    <text evidence="2 9">Belongs to the sulfotransferase 6 family.</text>
</comment>
<name>A0AAE8ZMW7_CAEBR</name>
<keyword evidence="4 9" id="KW-0812">Transmembrane</keyword>
<comment type="subcellular location">
    <subcellularLocation>
        <location evidence="1 9">Membrane</location>
        <topology evidence="1 9">Single-pass type II membrane protein</topology>
    </subcellularLocation>
</comment>
<comment type="catalytic activity">
    <reaction evidence="9">
        <text>alpha-D-glucosaminyl-[heparan sulfate](n) + 3'-phosphoadenylyl sulfate = 6-sulfo-alpha-D-glucosaminyl-[heparan sulfate](n) + adenosine 3',5'-bisphosphate + H(+)</text>
        <dbReference type="Rhea" id="RHEA:56604"/>
        <dbReference type="Rhea" id="RHEA-COMP:9830"/>
        <dbReference type="Rhea" id="RHEA-COMP:14621"/>
        <dbReference type="ChEBI" id="CHEBI:15378"/>
        <dbReference type="ChEBI" id="CHEBI:58339"/>
        <dbReference type="ChEBI" id="CHEBI:58343"/>
        <dbReference type="ChEBI" id="CHEBI:58388"/>
        <dbReference type="ChEBI" id="CHEBI:140604"/>
    </reaction>
</comment>
<evidence type="ECO:0000256" key="1">
    <source>
        <dbReference type="ARBA" id="ARBA00004606"/>
    </source>
</evidence>
<reference evidence="10 11" key="1">
    <citation type="submission" date="2022-05" db="EMBL/GenBank/DDBJ databases">
        <title>Chromosome-level reference genomes for two strains of Caenorhabditis briggsae: an improved platform for comparative genomics.</title>
        <authorList>
            <person name="Stevens L."/>
            <person name="Andersen E.C."/>
        </authorList>
    </citation>
    <scope>NUCLEOTIDE SEQUENCE [LARGE SCALE GENOMIC DNA]</scope>
    <source>
        <strain evidence="10">QX1410_ONT</strain>
        <tissue evidence="10">Whole-organism</tissue>
    </source>
</reference>
<organism evidence="10 11">
    <name type="scientific">Caenorhabditis briggsae</name>
    <dbReference type="NCBI Taxonomy" id="6238"/>
    <lineage>
        <taxon>Eukaryota</taxon>
        <taxon>Metazoa</taxon>
        <taxon>Ecdysozoa</taxon>
        <taxon>Nematoda</taxon>
        <taxon>Chromadorea</taxon>
        <taxon>Rhabditida</taxon>
        <taxon>Rhabditina</taxon>
        <taxon>Rhabditomorpha</taxon>
        <taxon>Rhabditoidea</taxon>
        <taxon>Rhabditidae</taxon>
        <taxon>Peloderinae</taxon>
        <taxon>Caenorhabditis</taxon>
    </lineage>
</organism>